<evidence type="ECO:0000259" key="12">
    <source>
        <dbReference type="PROSITE" id="PS50994"/>
    </source>
</evidence>
<dbReference type="FunFam" id="3.10.20.370:FF:000001">
    <property type="entry name" value="Retrovirus-related Pol polyprotein from transposon 17.6-like protein"/>
    <property type="match status" value="1"/>
</dbReference>
<dbReference type="Gene3D" id="3.30.420.10">
    <property type="entry name" value="Ribonuclease H-like superfamily/Ribonuclease H"/>
    <property type="match status" value="1"/>
</dbReference>
<accession>A0A9P1I6M8</accession>
<dbReference type="Gene3D" id="3.10.10.10">
    <property type="entry name" value="HIV Type 1 Reverse Transcriptase, subunit A, domain 1"/>
    <property type="match status" value="1"/>
</dbReference>
<dbReference type="Gene3D" id="3.30.70.270">
    <property type="match status" value="2"/>
</dbReference>
<dbReference type="GO" id="GO:0003676">
    <property type="term" value="F:nucleic acid binding"/>
    <property type="evidence" value="ECO:0007669"/>
    <property type="project" value="InterPro"/>
</dbReference>
<dbReference type="InterPro" id="IPR041577">
    <property type="entry name" value="RT_RNaseH_2"/>
</dbReference>
<evidence type="ECO:0000256" key="8">
    <source>
        <dbReference type="ARBA" id="ARBA00023268"/>
    </source>
</evidence>
<dbReference type="SUPFAM" id="SSF53098">
    <property type="entry name" value="Ribonuclease H-like"/>
    <property type="match status" value="1"/>
</dbReference>
<dbReference type="PANTHER" id="PTHR37984">
    <property type="entry name" value="PROTEIN CBG26694"/>
    <property type="match status" value="1"/>
</dbReference>
<dbReference type="GO" id="GO:0015074">
    <property type="term" value="P:DNA integration"/>
    <property type="evidence" value="ECO:0007669"/>
    <property type="project" value="InterPro"/>
</dbReference>
<dbReference type="EMBL" id="CANHGI010000001">
    <property type="protein sequence ID" value="CAI5439031.1"/>
    <property type="molecule type" value="Genomic_DNA"/>
</dbReference>
<dbReference type="SUPFAM" id="SSF50630">
    <property type="entry name" value="Acid proteases"/>
    <property type="match status" value="1"/>
</dbReference>
<dbReference type="CDD" id="cd01647">
    <property type="entry name" value="RT_LTR"/>
    <property type="match status" value="1"/>
</dbReference>
<evidence type="ECO:0000256" key="9">
    <source>
        <dbReference type="SAM" id="MobiDB-lite"/>
    </source>
</evidence>
<evidence type="ECO:0000313" key="13">
    <source>
        <dbReference type="EMBL" id="CAI5439031.1"/>
    </source>
</evidence>
<keyword evidence="5" id="KW-0255">Endonuclease</keyword>
<dbReference type="InterPro" id="IPR001995">
    <property type="entry name" value="Peptidase_A2_cat"/>
</dbReference>
<evidence type="ECO:0000256" key="3">
    <source>
        <dbReference type="ARBA" id="ARBA00022695"/>
    </source>
</evidence>
<feature type="compositionally biased region" description="Polar residues" evidence="9">
    <location>
        <begin position="324"/>
        <end position="335"/>
    </location>
</feature>
<feature type="domain" description="Integrase catalytic" evidence="12">
    <location>
        <begin position="1079"/>
        <end position="1235"/>
    </location>
</feature>
<dbReference type="Proteomes" id="UP001152747">
    <property type="component" value="Unassembled WGS sequence"/>
</dbReference>
<dbReference type="GO" id="GO:0006508">
    <property type="term" value="P:proteolysis"/>
    <property type="evidence" value="ECO:0007669"/>
    <property type="project" value="InterPro"/>
</dbReference>
<gene>
    <name evidence="13" type="ORF">CAMP_LOCUS1668</name>
</gene>
<evidence type="ECO:0000256" key="1">
    <source>
        <dbReference type="ARBA" id="ARBA00012493"/>
    </source>
</evidence>
<organism evidence="13 14">
    <name type="scientific">Caenorhabditis angaria</name>
    <dbReference type="NCBI Taxonomy" id="860376"/>
    <lineage>
        <taxon>Eukaryota</taxon>
        <taxon>Metazoa</taxon>
        <taxon>Ecdysozoa</taxon>
        <taxon>Nematoda</taxon>
        <taxon>Chromadorea</taxon>
        <taxon>Rhabditida</taxon>
        <taxon>Rhabditina</taxon>
        <taxon>Rhabditomorpha</taxon>
        <taxon>Rhabditoidea</taxon>
        <taxon>Rhabditidae</taxon>
        <taxon>Peloderinae</taxon>
        <taxon>Caenorhabditis</taxon>
    </lineage>
</organism>
<dbReference type="InterPro" id="IPR012337">
    <property type="entry name" value="RNaseH-like_sf"/>
</dbReference>
<dbReference type="GO" id="GO:0004519">
    <property type="term" value="F:endonuclease activity"/>
    <property type="evidence" value="ECO:0007669"/>
    <property type="project" value="UniProtKB-KW"/>
</dbReference>
<protein>
    <recommendedName>
        <fullName evidence="1">RNA-directed DNA polymerase</fullName>
        <ecNumber evidence="1">2.7.7.49</ecNumber>
    </recommendedName>
</protein>
<evidence type="ECO:0000313" key="14">
    <source>
        <dbReference type="Proteomes" id="UP001152747"/>
    </source>
</evidence>
<dbReference type="CDD" id="cd09274">
    <property type="entry name" value="RNase_HI_RT_Ty3"/>
    <property type="match status" value="1"/>
</dbReference>
<dbReference type="Pfam" id="PF17921">
    <property type="entry name" value="Integrase_H2C2"/>
    <property type="match status" value="1"/>
</dbReference>
<dbReference type="EC" id="2.7.7.49" evidence="1"/>
<dbReference type="InterPro" id="IPR021109">
    <property type="entry name" value="Peptidase_aspartic_dom_sf"/>
</dbReference>
<keyword evidence="8" id="KW-0511">Multifunctional enzyme</keyword>
<dbReference type="GO" id="GO:0003964">
    <property type="term" value="F:RNA-directed DNA polymerase activity"/>
    <property type="evidence" value="ECO:0007669"/>
    <property type="project" value="UniProtKB-KW"/>
</dbReference>
<dbReference type="FunFam" id="3.30.420.10:FF:000131">
    <property type="entry name" value="Protein CBG26278"/>
    <property type="match status" value="1"/>
</dbReference>
<comment type="caution">
    <text evidence="13">The sequence shown here is derived from an EMBL/GenBank/DDBJ whole genome shotgun (WGS) entry which is preliminary data.</text>
</comment>
<dbReference type="Gene3D" id="1.10.340.70">
    <property type="match status" value="1"/>
</dbReference>
<dbReference type="Pfam" id="PF00078">
    <property type="entry name" value="RVT_1"/>
    <property type="match status" value="1"/>
</dbReference>
<proteinExistence type="predicted"/>
<keyword evidence="2" id="KW-0808">Transferase</keyword>
<keyword evidence="7" id="KW-0695">RNA-directed DNA polymerase</keyword>
<dbReference type="InterPro" id="IPR000477">
    <property type="entry name" value="RT_dom"/>
</dbReference>
<dbReference type="InterPro" id="IPR050951">
    <property type="entry name" value="Retrovirus_Pol_polyprotein"/>
</dbReference>
<dbReference type="InterPro" id="IPR001584">
    <property type="entry name" value="Integrase_cat-core"/>
</dbReference>
<evidence type="ECO:0000256" key="7">
    <source>
        <dbReference type="ARBA" id="ARBA00022918"/>
    </source>
</evidence>
<keyword evidence="14" id="KW-1185">Reference proteome</keyword>
<dbReference type="SUPFAM" id="SSF56672">
    <property type="entry name" value="DNA/RNA polymerases"/>
    <property type="match status" value="1"/>
</dbReference>
<evidence type="ECO:0000256" key="2">
    <source>
        <dbReference type="ARBA" id="ARBA00022679"/>
    </source>
</evidence>
<dbReference type="InterPro" id="IPR043502">
    <property type="entry name" value="DNA/RNA_pol_sf"/>
</dbReference>
<dbReference type="InterPro" id="IPR036397">
    <property type="entry name" value="RNaseH_sf"/>
</dbReference>
<keyword evidence="4" id="KW-0540">Nuclease</keyword>
<feature type="region of interest" description="Disordered" evidence="9">
    <location>
        <begin position="312"/>
        <end position="340"/>
    </location>
</feature>
<keyword evidence="6" id="KW-0378">Hydrolase</keyword>
<dbReference type="Pfam" id="PF17919">
    <property type="entry name" value="RT_RNaseH_2"/>
    <property type="match status" value="1"/>
</dbReference>
<sequence length="1453" mass="164355">MDPEQVAELIEAQRLNTELLLEQQAKSTDLLVTKLFDGFKTYLTSTTGTSSVPPAGPITTSATTTEYILNSLSSRIPEFIFDEESGQTFDVWYQRYQDTLSKDAKALDDDARSRFILQKLDPTSYARFINHILPKRPADLAFEETVSTLRTLFGPSASLFSRRVAYIHSKWDGQSIRDYTGLINSRHELAEMNSISSEQLKLLIWLSGLDSQKHSDLRSRALRLIEEKSTITLKELSADVQHILDIRKDSLIRSTDITPTGINAISKLNNTKRDPPSPCYRCGGQHWAKDCSFITQKCTECSRFGHKAGFCQKNPPKKNKSKRQTNAVDTSTSPRTSEDRTSIGKFQRIFKIVKINGKSVKMRLDTGADISILNKQDWITLGRPELSPPLFDLKSANQQPINVYGFFRCKFDLDGQTGEGTCHVADSLTLLGMDWIVQNDALYRSLNGTAQINSVSVASLTSIRENLVERLRTLFPDTFTEGLGCCSKTKAVFHLKPDVTPIFRKARPVSYASLPLLSAEIERLVATSVLRPVEHSDWASPIVCVKKKNGKIRLCADYSTGLNDRLQDNQHPLPLPEEIFNTLNGGRYFSTIDFSEAYLQVEVADESKHLTTINTHLGLFEYERMPFGMKTAPGIFQSLVDSMTSGLSGTSCYLDDIIVTGRTIEEHNSRLEKLFDRIHAYGLRIGHEKCSFLTTETRFLGFIIDKSGRRPDPAKIEAISKMPAPTDTTQVRALLGMIQFYGQFIRSLHDLRAPLDALTKKDVIFKWTPECQSALDKIKAKLLSNQLLVHFDPELRTIVAGDASQYGVGAVLLHEVPDGSYKAVAHASRTLTPAQKGYSQTEKEALALVFAMQKFHRYVHGRKFTLRTDHRPLLSIFGSKTGIPVHSANRLQRWALILLNYDFEIEYINTQNFGYADALSRLIAAQQLEEEDRVIASIEADVTADFAANCNSLPVTSETIQKATIADPLLVQVSDHIQSGQWPKIKPDSPLWHYYNRRESLTMVQNCLLFSDRIIIPKTLQNRVLQNLHKAHPGQTRMKMLARSFVYWPNIDSQIEQLVRNCPRCASAAKNPVKTELKTWPTPNSAWTRVHADFAGPMNGTYYLVIVDAFSRWPEIFALKQITTSATISVLRQVFSRFGNPTTLVTDNGTQFTSAAFENFCTSNGIEHLRSPPYHPQSNGLAERFVDTLKRSLLKLQGEERTADTLQTFLQVYRSSPCPSNTEHRSPAELFLQRTIRTPLSLMKPTVEQPRLPGNTSAENQFNRHHGARHRKFDINDAVFVRDFRDPKSTWIPGIVINRHGNVKYTVRADGHDWIRHINHMRPRDNITAVNSLLDDFDLPLFSKAESPQPQSVILPLNSPPPLRRSTRIRKPATRLVIEPHRLKYRAAYDIWRKKDFRQNQPDLRQFRRKSTGFHRYVQQKLQEQTLPGSGLTATTSGISPLFRSTFASLIIT</sequence>
<dbReference type="PANTHER" id="PTHR37984:SF5">
    <property type="entry name" value="PROTEIN NYNRIN-LIKE"/>
    <property type="match status" value="1"/>
</dbReference>
<evidence type="ECO:0000256" key="4">
    <source>
        <dbReference type="ARBA" id="ARBA00022722"/>
    </source>
</evidence>
<dbReference type="InterPro" id="IPR043128">
    <property type="entry name" value="Rev_trsase/Diguanyl_cyclase"/>
</dbReference>
<dbReference type="OrthoDB" id="5854149at2759"/>
<dbReference type="InterPro" id="IPR055510">
    <property type="entry name" value="DUF7083"/>
</dbReference>
<evidence type="ECO:0000256" key="5">
    <source>
        <dbReference type="ARBA" id="ARBA00022759"/>
    </source>
</evidence>
<evidence type="ECO:0000259" key="11">
    <source>
        <dbReference type="PROSITE" id="PS50878"/>
    </source>
</evidence>
<feature type="domain" description="Reverse transcriptase" evidence="11">
    <location>
        <begin position="526"/>
        <end position="704"/>
    </location>
</feature>
<evidence type="ECO:0000259" key="10">
    <source>
        <dbReference type="PROSITE" id="PS50175"/>
    </source>
</evidence>
<dbReference type="Gene3D" id="2.40.70.10">
    <property type="entry name" value="Acid Proteases"/>
    <property type="match status" value="1"/>
</dbReference>
<dbReference type="FunFam" id="1.10.340.70:FF:000003">
    <property type="entry name" value="Protein CBG25708"/>
    <property type="match status" value="1"/>
</dbReference>
<evidence type="ECO:0000256" key="6">
    <source>
        <dbReference type="ARBA" id="ARBA00022801"/>
    </source>
</evidence>
<dbReference type="Pfam" id="PF00665">
    <property type="entry name" value="rve"/>
    <property type="match status" value="1"/>
</dbReference>
<dbReference type="Gene3D" id="3.10.20.370">
    <property type="match status" value="1"/>
</dbReference>
<dbReference type="FunFam" id="3.30.70.270:FF:000020">
    <property type="entry name" value="Transposon Tf2-6 polyprotein-like Protein"/>
    <property type="match status" value="1"/>
</dbReference>
<keyword evidence="3" id="KW-0548">Nucleotidyltransferase</keyword>
<dbReference type="PROSITE" id="PS50994">
    <property type="entry name" value="INTEGRASE"/>
    <property type="match status" value="1"/>
</dbReference>
<dbReference type="GO" id="GO:0004190">
    <property type="term" value="F:aspartic-type endopeptidase activity"/>
    <property type="evidence" value="ECO:0007669"/>
    <property type="project" value="InterPro"/>
</dbReference>
<feature type="domain" description="Peptidase A2" evidence="10">
    <location>
        <begin position="360"/>
        <end position="378"/>
    </location>
</feature>
<dbReference type="PROSITE" id="PS50878">
    <property type="entry name" value="RT_POL"/>
    <property type="match status" value="1"/>
</dbReference>
<dbReference type="PROSITE" id="PS50175">
    <property type="entry name" value="ASP_PROT_RETROV"/>
    <property type="match status" value="1"/>
</dbReference>
<name>A0A9P1I6M8_9PELO</name>
<dbReference type="Pfam" id="PF23309">
    <property type="entry name" value="DUF7083"/>
    <property type="match status" value="1"/>
</dbReference>
<dbReference type="InterPro" id="IPR041588">
    <property type="entry name" value="Integrase_H2C2"/>
</dbReference>
<reference evidence="13" key="1">
    <citation type="submission" date="2022-11" db="EMBL/GenBank/DDBJ databases">
        <authorList>
            <person name="Kikuchi T."/>
        </authorList>
    </citation>
    <scope>NUCLEOTIDE SEQUENCE</scope>
    <source>
        <strain evidence="13">PS1010</strain>
    </source>
</reference>
<dbReference type="GO" id="GO:0042575">
    <property type="term" value="C:DNA polymerase complex"/>
    <property type="evidence" value="ECO:0007669"/>
    <property type="project" value="UniProtKB-ARBA"/>
</dbReference>